<evidence type="ECO:0000256" key="4">
    <source>
        <dbReference type="ARBA" id="ARBA00023065"/>
    </source>
</evidence>
<name>A0A1M7T399_9RHOB</name>
<dbReference type="STRING" id="1189325.SAMN04488119_10483"/>
<sequence length="186" mass="19353">MADSASLVSGLAGRYATALFELAEEADKLSEVEKDLAELKAALADSAALRDLATSPVYSREEQAAAIAAVAEAMGLNGLTRNLLGLMAARRRLFALGAVCDAFAALAADKRGEISAEVRAAAPLTDAQREALADTIRKAVGKDVKLNVAVDESLIGGLVVKVGSRMIDTSIRARLANLQNAMKEVG</sequence>
<proteinExistence type="inferred from homology"/>
<dbReference type="NCBIfam" id="NF004406">
    <property type="entry name" value="PRK05758.3-2"/>
    <property type="match status" value="1"/>
</dbReference>
<evidence type="ECO:0000256" key="5">
    <source>
        <dbReference type="ARBA" id="ARBA00023136"/>
    </source>
</evidence>
<feature type="coiled-coil region" evidence="9">
    <location>
        <begin position="22"/>
        <end position="49"/>
    </location>
</feature>
<dbReference type="Proteomes" id="UP000184066">
    <property type="component" value="Unassembled WGS sequence"/>
</dbReference>
<keyword evidence="4 8" id="KW-0406">Ion transport</keyword>
<evidence type="ECO:0000256" key="3">
    <source>
        <dbReference type="ARBA" id="ARBA00022781"/>
    </source>
</evidence>
<keyword evidence="11" id="KW-1185">Reference proteome</keyword>
<dbReference type="PRINTS" id="PR00125">
    <property type="entry name" value="ATPASEDELTA"/>
</dbReference>
<dbReference type="EMBL" id="FRDL01000004">
    <property type="protein sequence ID" value="SHN65181.1"/>
    <property type="molecule type" value="Genomic_DNA"/>
</dbReference>
<keyword evidence="9" id="KW-0175">Coiled coil</keyword>
<evidence type="ECO:0000256" key="1">
    <source>
        <dbReference type="ARBA" id="ARBA00004370"/>
    </source>
</evidence>
<dbReference type="PANTHER" id="PTHR11910">
    <property type="entry name" value="ATP SYNTHASE DELTA CHAIN"/>
    <property type="match status" value="1"/>
</dbReference>
<keyword evidence="6 8" id="KW-0139">CF(1)</keyword>
<comment type="function">
    <text evidence="8">This protein is part of the stalk that links CF(0) to CF(1). It either transmits conformational changes from CF(0) to CF(1) or is implicated in proton conduction.</text>
</comment>
<keyword evidence="5 8" id="KW-0472">Membrane</keyword>
<reference evidence="10 11" key="1">
    <citation type="submission" date="2016-12" db="EMBL/GenBank/DDBJ databases">
        <authorList>
            <person name="Song W.-J."/>
            <person name="Kurnit D.M."/>
        </authorList>
    </citation>
    <scope>NUCLEOTIDE SEQUENCE [LARGE SCALE GENOMIC DNA]</scope>
    <source>
        <strain evidence="10 11">CGMCC 1.10808</strain>
    </source>
</reference>
<keyword evidence="8" id="KW-1003">Cell membrane</keyword>
<evidence type="ECO:0000256" key="6">
    <source>
        <dbReference type="ARBA" id="ARBA00023196"/>
    </source>
</evidence>
<dbReference type="NCBIfam" id="TIGR01145">
    <property type="entry name" value="ATP_synt_delta"/>
    <property type="match status" value="1"/>
</dbReference>
<accession>A0A1M7T399</accession>
<dbReference type="InterPro" id="IPR020781">
    <property type="entry name" value="ATPase_OSCP/d_CS"/>
</dbReference>
<dbReference type="NCBIfam" id="NF004402">
    <property type="entry name" value="PRK05758.2-2"/>
    <property type="match status" value="1"/>
</dbReference>
<dbReference type="AlphaFoldDB" id="A0A1M7T399"/>
<dbReference type="SUPFAM" id="SSF47928">
    <property type="entry name" value="N-terminal domain of the delta subunit of the F1F0-ATP synthase"/>
    <property type="match status" value="1"/>
</dbReference>
<comment type="function">
    <text evidence="8">F(1)F(0) ATP synthase produces ATP from ADP in the presence of a proton or sodium gradient. F-type ATPases consist of two structural domains, F(1) containing the extramembraneous catalytic core and F(0) containing the membrane proton channel, linked together by a central stalk and a peripheral stalk. During catalysis, ATP synthesis in the catalytic domain of F(1) is coupled via a rotary mechanism of the central stalk subunits to proton translocation.</text>
</comment>
<keyword evidence="3 8" id="KW-0375">Hydrogen ion transport</keyword>
<dbReference type="GO" id="GO:0045259">
    <property type="term" value="C:proton-transporting ATP synthase complex"/>
    <property type="evidence" value="ECO:0007669"/>
    <property type="project" value="UniProtKB-KW"/>
</dbReference>
<keyword evidence="2 8" id="KW-0813">Transport</keyword>
<dbReference type="InterPro" id="IPR000711">
    <property type="entry name" value="ATPase_OSCP/dsu"/>
</dbReference>
<gene>
    <name evidence="8" type="primary">atpH</name>
    <name evidence="10" type="ORF">SAMN05216200_10483</name>
</gene>
<dbReference type="HAMAP" id="MF_01416">
    <property type="entry name" value="ATP_synth_delta_bact"/>
    <property type="match status" value="1"/>
</dbReference>
<protein>
    <recommendedName>
        <fullName evidence="8">ATP synthase subunit delta</fullName>
    </recommendedName>
    <alternativeName>
        <fullName evidence="8">ATP synthase F(1) sector subunit delta</fullName>
    </alternativeName>
    <alternativeName>
        <fullName evidence="8">F-type ATPase subunit delta</fullName>
        <shortName evidence="8">F-ATPase subunit delta</shortName>
    </alternativeName>
</protein>
<evidence type="ECO:0000256" key="8">
    <source>
        <dbReference type="HAMAP-Rule" id="MF_01416"/>
    </source>
</evidence>
<comment type="subcellular location">
    <subcellularLocation>
        <location evidence="8">Cell membrane</location>
        <topology evidence="8">Peripheral membrane protein</topology>
    </subcellularLocation>
    <subcellularLocation>
        <location evidence="1">Membrane</location>
    </subcellularLocation>
</comment>
<dbReference type="RefSeq" id="WP_072747053.1">
    <property type="nucleotide sequence ID" value="NZ_FOHL01000004.1"/>
</dbReference>
<evidence type="ECO:0000313" key="10">
    <source>
        <dbReference type="EMBL" id="SHN65181.1"/>
    </source>
</evidence>
<dbReference type="InterPro" id="IPR026015">
    <property type="entry name" value="ATP_synth_OSCP/delta_N_sf"/>
</dbReference>
<evidence type="ECO:0000256" key="7">
    <source>
        <dbReference type="ARBA" id="ARBA00023310"/>
    </source>
</evidence>
<dbReference type="GO" id="GO:0005886">
    <property type="term" value="C:plasma membrane"/>
    <property type="evidence" value="ECO:0007669"/>
    <property type="project" value="UniProtKB-SubCell"/>
</dbReference>
<dbReference type="OrthoDB" id="9796185at2"/>
<evidence type="ECO:0000256" key="9">
    <source>
        <dbReference type="SAM" id="Coils"/>
    </source>
</evidence>
<evidence type="ECO:0000313" key="11">
    <source>
        <dbReference type="Proteomes" id="UP000184066"/>
    </source>
</evidence>
<dbReference type="GO" id="GO:0046933">
    <property type="term" value="F:proton-transporting ATP synthase activity, rotational mechanism"/>
    <property type="evidence" value="ECO:0007669"/>
    <property type="project" value="UniProtKB-UniRule"/>
</dbReference>
<keyword evidence="7 8" id="KW-0066">ATP synthesis</keyword>
<dbReference type="PROSITE" id="PS00389">
    <property type="entry name" value="ATPASE_DELTA"/>
    <property type="match status" value="1"/>
</dbReference>
<organism evidence="10 11">
    <name type="scientific">Oceanicella actignis</name>
    <dbReference type="NCBI Taxonomy" id="1189325"/>
    <lineage>
        <taxon>Bacteria</taxon>
        <taxon>Pseudomonadati</taxon>
        <taxon>Pseudomonadota</taxon>
        <taxon>Alphaproteobacteria</taxon>
        <taxon>Rhodobacterales</taxon>
        <taxon>Paracoccaceae</taxon>
        <taxon>Oceanicella</taxon>
    </lineage>
</organism>
<comment type="similarity">
    <text evidence="8">Belongs to the ATPase delta chain family.</text>
</comment>
<dbReference type="Pfam" id="PF00213">
    <property type="entry name" value="OSCP"/>
    <property type="match status" value="1"/>
</dbReference>
<dbReference type="Gene3D" id="1.10.520.20">
    <property type="entry name" value="N-terminal domain of the delta subunit of the F1F0-ATP synthase"/>
    <property type="match status" value="1"/>
</dbReference>
<evidence type="ECO:0000256" key="2">
    <source>
        <dbReference type="ARBA" id="ARBA00022448"/>
    </source>
</evidence>